<dbReference type="AlphaFoldDB" id="W9SMV5"/>
<dbReference type="PANTHER" id="PTHR33384">
    <property type="entry name" value="EXPRESSED PROTEIN"/>
    <property type="match status" value="1"/>
</dbReference>
<dbReference type="EMBL" id="KE346358">
    <property type="protein sequence ID" value="EXC35302.1"/>
    <property type="molecule type" value="Genomic_DNA"/>
</dbReference>
<sequence>MHHLAVKNNLLDSESESNKLIFGSNDHRPLCPKPRRLGPSIPEFLKPLQCFNHSQGNTDLRSRILNMIIDKNVEGRECVCLPTCYSGSPPGRTGNPLVHDVQFAQFQMELDLSTLMPSKLLR</sequence>
<reference evidence="2" key="1">
    <citation type="submission" date="2013-01" db="EMBL/GenBank/DDBJ databases">
        <title>Draft Genome Sequence of a Mulberry Tree, Morus notabilis C.K. Schneid.</title>
        <authorList>
            <person name="He N."/>
            <person name="Zhao S."/>
        </authorList>
    </citation>
    <scope>NUCLEOTIDE SEQUENCE</scope>
</reference>
<name>W9SMV5_9ROSA</name>
<dbReference type="Proteomes" id="UP000030645">
    <property type="component" value="Unassembled WGS sequence"/>
</dbReference>
<dbReference type="PANTHER" id="PTHR33384:SF17">
    <property type="entry name" value="VQ DOMAIN-CONTAINING PROTEIN"/>
    <property type="match status" value="1"/>
</dbReference>
<keyword evidence="2" id="KW-1185">Reference proteome</keyword>
<organism evidence="1 2">
    <name type="scientific">Morus notabilis</name>
    <dbReference type="NCBI Taxonomy" id="981085"/>
    <lineage>
        <taxon>Eukaryota</taxon>
        <taxon>Viridiplantae</taxon>
        <taxon>Streptophyta</taxon>
        <taxon>Embryophyta</taxon>
        <taxon>Tracheophyta</taxon>
        <taxon>Spermatophyta</taxon>
        <taxon>Magnoliopsida</taxon>
        <taxon>eudicotyledons</taxon>
        <taxon>Gunneridae</taxon>
        <taxon>Pentapetalae</taxon>
        <taxon>rosids</taxon>
        <taxon>fabids</taxon>
        <taxon>Rosales</taxon>
        <taxon>Moraceae</taxon>
        <taxon>Moreae</taxon>
        <taxon>Morus</taxon>
    </lineage>
</organism>
<accession>W9SMV5</accession>
<protein>
    <submittedName>
        <fullName evidence="1">Uncharacterized protein</fullName>
    </submittedName>
</protein>
<evidence type="ECO:0000313" key="1">
    <source>
        <dbReference type="EMBL" id="EXC35302.1"/>
    </source>
</evidence>
<gene>
    <name evidence="1" type="ORF">L484_026625</name>
</gene>
<proteinExistence type="predicted"/>
<evidence type="ECO:0000313" key="2">
    <source>
        <dbReference type="Proteomes" id="UP000030645"/>
    </source>
</evidence>
<dbReference type="eggNOG" id="ENOG502S24H">
    <property type="taxonomic scope" value="Eukaryota"/>
</dbReference>